<dbReference type="AlphaFoldDB" id="A0A0N5BEA0"/>
<dbReference type="Proteomes" id="UP000046392">
    <property type="component" value="Unplaced"/>
</dbReference>
<dbReference type="WBParaSite" id="SPAL_0000432300.1">
    <property type="protein sequence ID" value="SPAL_0000432300.1"/>
    <property type="gene ID" value="SPAL_0000432300"/>
</dbReference>
<organism evidence="2 3">
    <name type="scientific">Strongyloides papillosus</name>
    <name type="common">Intestinal threadworm</name>
    <dbReference type="NCBI Taxonomy" id="174720"/>
    <lineage>
        <taxon>Eukaryota</taxon>
        <taxon>Metazoa</taxon>
        <taxon>Ecdysozoa</taxon>
        <taxon>Nematoda</taxon>
        <taxon>Chromadorea</taxon>
        <taxon>Rhabditida</taxon>
        <taxon>Tylenchina</taxon>
        <taxon>Panagrolaimomorpha</taxon>
        <taxon>Strongyloidoidea</taxon>
        <taxon>Strongyloididae</taxon>
        <taxon>Strongyloides</taxon>
    </lineage>
</organism>
<protein>
    <submittedName>
        <fullName evidence="3">MADF domain-containing protein</fullName>
    </submittedName>
</protein>
<sequence>MTRFSKKSSTLSLNSNISVPSIPKPYNPLEHLQICINITKNCNLPIPDTHKSFYESYINYTSFKKYPHFERRFELDTVKKPLIVSCCDATQYMMELALPEKINKLKFNYNWAMERWKIMYKKRIAIERFRNSVERVIEISKKNLNNNFVSIKCDPWLHYMPDPYLDSTVYSTKYCLRKIKEKYHSYFVCDDEFFTEVKYPSHYLYNLKESINDSDEDDIQLPSSFNNTYNYKETLKEKKYKKKLSTRIEPNKKYNTSNHKIHHIEFIYFVKKIIMERKRTNPSGDPWDAFFYIHMAPDKKNLTFKINKNEITIKKNDPVSGVKCIDEEIIKDNNNIISLSSSTSLTSQLSDYNNDDNSILDDVNSMENDNNIEIIEKNKEDLEKLDLNDDKWSKVDKNYDHKEKGITVASPKYSSQSMGLSRNIILSDKSSLQQQKNDNNVDVIEEKISEKEEVVILPIPKVTSVDVRDVGTNTLPLLYKNSQINNSRFKYSYNEKKKKLPTNPRKQTASSINWKVTSVVRYSPDGRTTSNRSFFLPRIVRPPYKPLPKTPVNIPFSNNSCTLPPLATSPRPASSLKNTTTQASHQNLFPKLF</sequence>
<name>A0A0N5BEA0_STREA</name>
<evidence type="ECO:0000256" key="1">
    <source>
        <dbReference type="SAM" id="MobiDB-lite"/>
    </source>
</evidence>
<reference evidence="3" key="1">
    <citation type="submission" date="2017-02" db="UniProtKB">
        <authorList>
            <consortium name="WormBaseParasite"/>
        </authorList>
    </citation>
    <scope>IDENTIFICATION</scope>
</reference>
<evidence type="ECO:0000313" key="2">
    <source>
        <dbReference type="Proteomes" id="UP000046392"/>
    </source>
</evidence>
<keyword evidence="2" id="KW-1185">Reference proteome</keyword>
<feature type="region of interest" description="Disordered" evidence="1">
    <location>
        <begin position="563"/>
        <end position="593"/>
    </location>
</feature>
<evidence type="ECO:0000313" key="3">
    <source>
        <dbReference type="WBParaSite" id="SPAL_0000432300.1"/>
    </source>
</evidence>
<proteinExistence type="predicted"/>
<feature type="compositionally biased region" description="Polar residues" evidence="1">
    <location>
        <begin position="571"/>
        <end position="587"/>
    </location>
</feature>
<accession>A0A0N5BEA0</accession>